<dbReference type="PANTHER" id="PTHR43133:SF62">
    <property type="entry name" value="RNA POLYMERASE SIGMA FACTOR SIGZ"/>
    <property type="match status" value="1"/>
</dbReference>
<evidence type="ECO:0000256" key="4">
    <source>
        <dbReference type="ARBA" id="ARBA00023125"/>
    </source>
</evidence>
<evidence type="ECO:0000313" key="10">
    <source>
        <dbReference type="Proteomes" id="UP000460221"/>
    </source>
</evidence>
<feature type="domain" description="RNA polymerase sigma-70 region 2" evidence="7">
    <location>
        <begin position="17"/>
        <end position="84"/>
    </location>
</feature>
<dbReference type="PROSITE" id="PS01063">
    <property type="entry name" value="SIGMA70_ECF"/>
    <property type="match status" value="1"/>
</dbReference>
<dbReference type="Proteomes" id="UP000460221">
    <property type="component" value="Unassembled WGS sequence"/>
</dbReference>
<dbReference type="EMBL" id="WLYK01000005">
    <property type="protein sequence ID" value="MTD15197.1"/>
    <property type="molecule type" value="Genomic_DNA"/>
</dbReference>
<gene>
    <name evidence="9" type="ORF">GIS00_14735</name>
</gene>
<dbReference type="InterPro" id="IPR000838">
    <property type="entry name" value="RNA_pol_sigma70_ECF_CS"/>
</dbReference>
<dbReference type="InterPro" id="IPR036388">
    <property type="entry name" value="WH-like_DNA-bd_sf"/>
</dbReference>
<feature type="domain" description="RNA polymerase sigma factor 70 region 4 type 2" evidence="8">
    <location>
        <begin position="112"/>
        <end position="164"/>
    </location>
</feature>
<evidence type="ECO:0000256" key="3">
    <source>
        <dbReference type="ARBA" id="ARBA00023082"/>
    </source>
</evidence>
<reference evidence="9 10" key="1">
    <citation type="submission" date="2019-11" db="EMBL/GenBank/DDBJ databases">
        <authorList>
            <person name="Jiang L.-Q."/>
        </authorList>
    </citation>
    <scope>NUCLEOTIDE SEQUENCE [LARGE SCALE GENOMIC DNA]</scope>
    <source>
        <strain evidence="9 10">YIM 132087</strain>
    </source>
</reference>
<dbReference type="CDD" id="cd06171">
    <property type="entry name" value="Sigma70_r4"/>
    <property type="match status" value="1"/>
</dbReference>
<protein>
    <recommendedName>
        <fullName evidence="6">RNA polymerase sigma factor</fullName>
    </recommendedName>
</protein>
<keyword evidence="3 6" id="KW-0731">Sigma factor</keyword>
<dbReference type="InterPro" id="IPR013325">
    <property type="entry name" value="RNA_pol_sigma_r2"/>
</dbReference>
<dbReference type="NCBIfam" id="TIGR02937">
    <property type="entry name" value="sigma70-ECF"/>
    <property type="match status" value="1"/>
</dbReference>
<dbReference type="InterPro" id="IPR013324">
    <property type="entry name" value="RNA_pol_sigma_r3/r4-like"/>
</dbReference>
<dbReference type="Pfam" id="PF04542">
    <property type="entry name" value="Sigma70_r2"/>
    <property type="match status" value="1"/>
</dbReference>
<dbReference type="RefSeq" id="WP_154769150.1">
    <property type="nucleotide sequence ID" value="NZ_WLYK01000005.1"/>
</dbReference>
<dbReference type="PANTHER" id="PTHR43133">
    <property type="entry name" value="RNA POLYMERASE ECF-TYPE SIGMA FACTO"/>
    <property type="match status" value="1"/>
</dbReference>
<comment type="similarity">
    <text evidence="1 6">Belongs to the sigma-70 factor family. ECF subfamily.</text>
</comment>
<keyword evidence="10" id="KW-1185">Reference proteome</keyword>
<evidence type="ECO:0000259" key="8">
    <source>
        <dbReference type="Pfam" id="PF08281"/>
    </source>
</evidence>
<dbReference type="Pfam" id="PF08281">
    <property type="entry name" value="Sigma70_r4_2"/>
    <property type="match status" value="1"/>
</dbReference>
<proteinExistence type="inferred from homology"/>
<evidence type="ECO:0000256" key="5">
    <source>
        <dbReference type="ARBA" id="ARBA00023163"/>
    </source>
</evidence>
<evidence type="ECO:0000256" key="1">
    <source>
        <dbReference type="ARBA" id="ARBA00010641"/>
    </source>
</evidence>
<keyword evidence="4 6" id="KW-0238">DNA-binding</keyword>
<dbReference type="InterPro" id="IPR039425">
    <property type="entry name" value="RNA_pol_sigma-70-like"/>
</dbReference>
<dbReference type="Gene3D" id="1.10.10.10">
    <property type="entry name" value="Winged helix-like DNA-binding domain superfamily/Winged helix DNA-binding domain"/>
    <property type="match status" value="1"/>
</dbReference>
<keyword evidence="5 6" id="KW-0804">Transcription</keyword>
<dbReference type="GO" id="GO:0016987">
    <property type="term" value="F:sigma factor activity"/>
    <property type="evidence" value="ECO:0007669"/>
    <property type="project" value="UniProtKB-KW"/>
</dbReference>
<dbReference type="SUPFAM" id="SSF88946">
    <property type="entry name" value="Sigma2 domain of RNA polymerase sigma factors"/>
    <property type="match status" value="1"/>
</dbReference>
<evidence type="ECO:0000259" key="7">
    <source>
        <dbReference type="Pfam" id="PF04542"/>
    </source>
</evidence>
<dbReference type="GO" id="GO:0006950">
    <property type="term" value="P:response to stress"/>
    <property type="evidence" value="ECO:0007669"/>
    <property type="project" value="UniProtKB-ARBA"/>
</dbReference>
<dbReference type="GO" id="GO:0006352">
    <property type="term" value="P:DNA-templated transcription initiation"/>
    <property type="evidence" value="ECO:0007669"/>
    <property type="project" value="InterPro"/>
</dbReference>
<evidence type="ECO:0000256" key="2">
    <source>
        <dbReference type="ARBA" id="ARBA00023015"/>
    </source>
</evidence>
<dbReference type="SUPFAM" id="SSF88659">
    <property type="entry name" value="Sigma3 and sigma4 domains of RNA polymerase sigma factors"/>
    <property type="match status" value="1"/>
</dbReference>
<dbReference type="InterPro" id="IPR014284">
    <property type="entry name" value="RNA_pol_sigma-70_dom"/>
</dbReference>
<evidence type="ECO:0000313" key="9">
    <source>
        <dbReference type="EMBL" id="MTD15197.1"/>
    </source>
</evidence>
<dbReference type="InterPro" id="IPR013249">
    <property type="entry name" value="RNA_pol_sigma70_r4_t2"/>
</dbReference>
<comment type="caution">
    <text evidence="9">The sequence shown here is derived from an EMBL/GenBank/DDBJ whole genome shotgun (WGS) entry which is preliminary data.</text>
</comment>
<organism evidence="9 10">
    <name type="scientific">Nakamurella alba</name>
    <dbReference type="NCBI Taxonomy" id="2665158"/>
    <lineage>
        <taxon>Bacteria</taxon>
        <taxon>Bacillati</taxon>
        <taxon>Actinomycetota</taxon>
        <taxon>Actinomycetes</taxon>
        <taxon>Nakamurellales</taxon>
        <taxon>Nakamurellaceae</taxon>
        <taxon>Nakamurella</taxon>
    </lineage>
</organism>
<sequence length="175" mass="19724">MEQRFVRGDPDALREMYGAFGGMIHRIGVLALHDHHDAEDLVQQVFVKAWRGRGTFDPDRGSLVSWLLGITRHQIADGFAERSRHLRDVQAVASTSGPIENNRAAEHLVDRLAMDESFERLPAVQQHVLRLAFYDGLTHVEIADVTGWPVGTVKSHIRRGLARLRQEWEVDGATS</sequence>
<accession>A0A7K1FM15</accession>
<keyword evidence="2 6" id="KW-0805">Transcription regulation</keyword>
<name>A0A7K1FM15_9ACTN</name>
<dbReference type="Gene3D" id="1.10.1740.10">
    <property type="match status" value="1"/>
</dbReference>
<evidence type="ECO:0000256" key="6">
    <source>
        <dbReference type="RuleBase" id="RU000716"/>
    </source>
</evidence>
<dbReference type="InterPro" id="IPR007627">
    <property type="entry name" value="RNA_pol_sigma70_r2"/>
</dbReference>
<dbReference type="AlphaFoldDB" id="A0A7K1FM15"/>
<dbReference type="GO" id="GO:0003677">
    <property type="term" value="F:DNA binding"/>
    <property type="evidence" value="ECO:0007669"/>
    <property type="project" value="UniProtKB-KW"/>
</dbReference>